<comment type="similarity">
    <text evidence="3">Belongs to the CotF family.</text>
</comment>
<evidence type="ECO:0000256" key="4">
    <source>
        <dbReference type="SAM" id="MobiDB-lite"/>
    </source>
</evidence>
<comment type="caution">
    <text evidence="5">The sequence shown here is derived from an EMBL/GenBank/DDBJ whole genome shotgun (WGS) entry which is preliminary data.</text>
</comment>
<dbReference type="PANTHER" id="PTHR39183:SF1">
    <property type="entry name" value="SPORE COAT PROTEIN F-LIKE PROTEIN YHCQ"/>
    <property type="match status" value="1"/>
</dbReference>
<feature type="compositionally biased region" description="Low complexity" evidence="4">
    <location>
        <begin position="1"/>
        <end position="19"/>
    </location>
</feature>
<dbReference type="GO" id="GO:0030435">
    <property type="term" value="P:sporulation resulting in formation of a cellular spore"/>
    <property type="evidence" value="ECO:0007669"/>
    <property type="project" value="UniProtKB-KW"/>
</dbReference>
<dbReference type="Pfam" id="PF07875">
    <property type="entry name" value="Coat_F"/>
    <property type="match status" value="1"/>
</dbReference>
<evidence type="ECO:0000313" key="6">
    <source>
        <dbReference type="Proteomes" id="UP000012283"/>
    </source>
</evidence>
<organism evidence="5 6">
    <name type="scientific">Gracilibacillus halophilus YIM-C55.5</name>
    <dbReference type="NCBI Taxonomy" id="1308866"/>
    <lineage>
        <taxon>Bacteria</taxon>
        <taxon>Bacillati</taxon>
        <taxon>Bacillota</taxon>
        <taxon>Bacilli</taxon>
        <taxon>Bacillales</taxon>
        <taxon>Bacillaceae</taxon>
        <taxon>Gracilibacillus</taxon>
    </lineage>
</organism>
<evidence type="ECO:0000313" key="5">
    <source>
        <dbReference type="EMBL" id="ENH98046.1"/>
    </source>
</evidence>
<evidence type="ECO:0000256" key="1">
    <source>
        <dbReference type="ARBA" id="ARBA00022969"/>
    </source>
</evidence>
<dbReference type="eggNOG" id="COG5577">
    <property type="taxonomic scope" value="Bacteria"/>
</dbReference>
<evidence type="ECO:0000256" key="2">
    <source>
        <dbReference type="ARBA" id="ARBA00024325"/>
    </source>
</evidence>
<dbReference type="Gene3D" id="1.20.1260.10">
    <property type="match status" value="1"/>
</dbReference>
<dbReference type="AlphaFoldDB" id="N4WYD0"/>
<reference evidence="5 6" key="1">
    <citation type="submission" date="2013-03" db="EMBL/GenBank/DDBJ databases">
        <title>Draft genome sequence of Gracibacillus halophilus YIM-C55.5, a moderately halophilic and thermophilic organism from the Xiaochaidamu salt lake.</title>
        <authorList>
            <person name="Sugumar T."/>
            <person name="Polireddy D.R."/>
            <person name="Antony A."/>
            <person name="Madhava Y.R."/>
            <person name="Sivakumar N."/>
        </authorList>
    </citation>
    <scope>NUCLEOTIDE SEQUENCE [LARGE SCALE GENOMIC DNA]</scope>
    <source>
        <strain evidence="5 6">YIM-C55.5</strain>
    </source>
</reference>
<comment type="subcellular location">
    <subcellularLocation>
        <location evidence="2">Spore coat</location>
    </subcellularLocation>
</comment>
<dbReference type="EMBL" id="APML01000007">
    <property type="protein sequence ID" value="ENH98046.1"/>
    <property type="molecule type" value="Genomic_DNA"/>
</dbReference>
<name>N4WYD0_9BACI</name>
<proteinExistence type="inferred from homology"/>
<dbReference type="STRING" id="1308866.J416_02344"/>
<keyword evidence="6" id="KW-1185">Reference proteome</keyword>
<feature type="region of interest" description="Disordered" evidence="4">
    <location>
        <begin position="1"/>
        <end position="25"/>
    </location>
</feature>
<protein>
    <recommendedName>
        <fullName evidence="7">Spore coat protein</fullName>
    </recommendedName>
</protein>
<dbReference type="PATRIC" id="fig|1308866.3.peg.473"/>
<dbReference type="Proteomes" id="UP000012283">
    <property type="component" value="Unassembled WGS sequence"/>
</dbReference>
<evidence type="ECO:0000256" key="3">
    <source>
        <dbReference type="ARBA" id="ARBA00024344"/>
    </source>
</evidence>
<sequence>MQNQNQNQMQGGTQMPQNMANQSTSYNHGAHEMLDAHELIGDLIGALEQYQLYDQHIQDQELKDILQRQSSFMTQMYNTLIDAFQTGQDPKVPTQQYKMQQSNEVTYGMQPGQPKKPKQSVNELSDECFSSFMLGQMKALASTLTMAGTEVNNPVLRRIIGDSVPNVIEMGYELFLYQNKHGYYQVPQLNQQDMNTMLQGYAKAPQQRMH</sequence>
<evidence type="ECO:0008006" key="7">
    <source>
        <dbReference type="Google" id="ProtNLM"/>
    </source>
</evidence>
<dbReference type="InterPro" id="IPR012347">
    <property type="entry name" value="Ferritin-like"/>
</dbReference>
<gene>
    <name evidence="5" type="ORF">J416_02344</name>
</gene>
<keyword evidence="1" id="KW-0749">Sporulation</keyword>
<dbReference type="InterPro" id="IPR012851">
    <property type="entry name" value="Spore_coat_CotF-like"/>
</dbReference>
<dbReference type="RefSeq" id="WP_003463846.1">
    <property type="nucleotide sequence ID" value="NZ_APML01000007.1"/>
</dbReference>
<dbReference type="PANTHER" id="PTHR39183">
    <property type="entry name" value="SPORE COAT PROTEIN F-LIKE PROTEIN YHCQ"/>
    <property type="match status" value="1"/>
</dbReference>
<accession>N4WYD0</accession>